<dbReference type="PANTHER" id="PTHR48466">
    <property type="entry name" value="OS10G0509000 PROTEIN-RELATED"/>
    <property type="match status" value="1"/>
</dbReference>
<dbReference type="InterPro" id="IPR007696">
    <property type="entry name" value="DNA_mismatch_repair_MutS_core"/>
</dbReference>
<keyword evidence="3" id="KW-0067">ATP-binding</keyword>
<keyword evidence="4" id="KW-0238">DNA-binding</keyword>
<dbReference type="SUPFAM" id="SSF48334">
    <property type="entry name" value="DNA repair protein MutS, domain III"/>
    <property type="match status" value="1"/>
</dbReference>
<feature type="domain" description="DNA mismatch repair proteins mutS family" evidence="5">
    <location>
        <begin position="420"/>
        <end position="436"/>
    </location>
</feature>
<evidence type="ECO:0000256" key="3">
    <source>
        <dbReference type="ARBA" id="ARBA00022840"/>
    </source>
</evidence>
<accession>A0ABT6NA64</accession>
<sequence>MNNNNSNNFNKNYNYDTNHTLELLDFDEIKKDLVDYAISEEVKEKMANLEIMTDYYLILRHLGETSEARAVLDHAGTVPLHSLNGIKQIIEKLGRHEVLRIAEISNLALFIKDTSKMRYFMLERMEIASNVTNYAVSIDLLTAVHDELTRCVHTDRIDDNASSLLNKLRKRIDITEQKVKSKLQDYLVNTKYQSMLTDPIISQRDGRYVVPVKSEHKRNIDGMVLDRSRSGGTVFVEPAAVKKLSDELAQLKIDEENEIYRILSELTNLLAAHKEQLYRNYEVMITYDFLFAKARLSRKHQATFANISEDGKLKIVDGRHPLLGALAVPLNLELSHNNRNLVITGPNTGGKTVAMKTVGLFCLMNQAGLHVPCGKETWLPIFDKILCDIGDGQNVQQNLSTFSSHITNIIRIMEQANDRSLVILDEIGAGTDPSEGMGIGIAVLEKLNKKGAYILTSTHYNEIKAFADRHPDFKNGSMAFDLKTLSPLYKLNVGKSGESNALHIALRIGMPKELISRAHEIAYKEQNNYSDFNMSYEKALIASEIDVNEFLKINDENVKANLLESTDDTVSKSLNYKKESQFAPKKISPYKEGDAVLVTTMKKTGIVFERENSKGEVGVIVLGKRIKVNYKRLKPYLDSSELYPDEYDLDIVFESKENRKKDKLITKGKGKGLVIEKKGN</sequence>
<evidence type="ECO:0000313" key="7">
    <source>
        <dbReference type="Proteomes" id="UP001158045"/>
    </source>
</evidence>
<evidence type="ECO:0000256" key="2">
    <source>
        <dbReference type="ARBA" id="ARBA00022741"/>
    </source>
</evidence>
<dbReference type="NCBIfam" id="TIGR01069">
    <property type="entry name" value="mutS2"/>
    <property type="match status" value="1"/>
</dbReference>
<proteinExistence type="predicted"/>
<keyword evidence="1" id="KW-0378">Hydrolase</keyword>
<dbReference type="PROSITE" id="PS00486">
    <property type="entry name" value="DNA_MISMATCH_REPAIR_2"/>
    <property type="match status" value="1"/>
</dbReference>
<dbReference type="Pfam" id="PF00488">
    <property type="entry name" value="MutS_V"/>
    <property type="match status" value="1"/>
</dbReference>
<keyword evidence="7" id="KW-1185">Reference proteome</keyword>
<dbReference type="SUPFAM" id="SSF52540">
    <property type="entry name" value="P-loop containing nucleoside triphosphate hydrolases"/>
    <property type="match status" value="1"/>
</dbReference>
<evidence type="ECO:0000256" key="1">
    <source>
        <dbReference type="ARBA" id="ARBA00022722"/>
    </source>
</evidence>
<reference evidence="6 7" key="1">
    <citation type="submission" date="2023-04" db="EMBL/GenBank/DDBJ databases">
        <title>Fusibacter bizertensis strain WBS, isolated from littoral bottom sediments of the Arctic seas - biochemical and genomic analysis.</title>
        <authorList>
            <person name="Brioukhanov A.L."/>
        </authorList>
    </citation>
    <scope>NUCLEOTIDE SEQUENCE [LARGE SCALE GENOMIC DNA]</scope>
    <source>
        <strain evidence="6 7">WBS</strain>
    </source>
</reference>
<dbReference type="PIRSF" id="PIRSF005814">
    <property type="entry name" value="MutS_YshD"/>
    <property type="match status" value="1"/>
</dbReference>
<gene>
    <name evidence="6" type="ORF">QE109_04015</name>
</gene>
<dbReference type="InterPro" id="IPR005747">
    <property type="entry name" value="MutS2"/>
</dbReference>
<dbReference type="EMBL" id="JARYZI010000002">
    <property type="protein sequence ID" value="MDH8677299.1"/>
    <property type="molecule type" value="Genomic_DNA"/>
</dbReference>
<keyword evidence="1" id="KW-0540">Nuclease</keyword>
<name>A0ABT6NA64_9FIRM</name>
<dbReference type="SMART" id="SM00533">
    <property type="entry name" value="MUTSd"/>
    <property type="match status" value="1"/>
</dbReference>
<comment type="caution">
    <text evidence="6">The sequence shown here is derived from an EMBL/GenBank/DDBJ whole genome shotgun (WGS) entry which is preliminary data.</text>
</comment>
<evidence type="ECO:0000256" key="4">
    <source>
        <dbReference type="ARBA" id="ARBA00023125"/>
    </source>
</evidence>
<dbReference type="Gene3D" id="3.40.50.300">
    <property type="entry name" value="P-loop containing nucleotide triphosphate hydrolases"/>
    <property type="match status" value="1"/>
</dbReference>
<dbReference type="InterPro" id="IPR045076">
    <property type="entry name" value="MutS"/>
</dbReference>
<protein>
    <recommendedName>
        <fullName evidence="5">DNA mismatch repair proteins mutS family domain-containing protein</fullName>
    </recommendedName>
</protein>
<dbReference type="InterPro" id="IPR000432">
    <property type="entry name" value="DNA_mismatch_repair_MutS_C"/>
</dbReference>
<evidence type="ECO:0000313" key="6">
    <source>
        <dbReference type="EMBL" id="MDH8677299.1"/>
    </source>
</evidence>
<evidence type="ECO:0000259" key="5">
    <source>
        <dbReference type="PROSITE" id="PS00486"/>
    </source>
</evidence>
<keyword evidence="2" id="KW-0547">Nucleotide-binding</keyword>
<organism evidence="6 7">
    <name type="scientific">Fusibacter bizertensis</name>
    <dbReference type="NCBI Taxonomy" id="1488331"/>
    <lineage>
        <taxon>Bacteria</taxon>
        <taxon>Bacillati</taxon>
        <taxon>Bacillota</taxon>
        <taxon>Clostridia</taxon>
        <taxon>Eubacteriales</taxon>
        <taxon>Eubacteriales Family XII. Incertae Sedis</taxon>
        <taxon>Fusibacter</taxon>
    </lineage>
</organism>
<dbReference type="PANTHER" id="PTHR48466:SF2">
    <property type="entry name" value="OS10G0509000 PROTEIN"/>
    <property type="match status" value="1"/>
</dbReference>
<dbReference type="RefSeq" id="WP_281093110.1">
    <property type="nucleotide sequence ID" value="NZ_JARYZI010000002.1"/>
</dbReference>
<dbReference type="SMART" id="SM00534">
    <property type="entry name" value="MUTSac"/>
    <property type="match status" value="1"/>
</dbReference>
<dbReference type="InterPro" id="IPR027417">
    <property type="entry name" value="P-loop_NTPase"/>
</dbReference>
<dbReference type="InterPro" id="IPR036187">
    <property type="entry name" value="DNA_mismatch_repair_MutS_sf"/>
</dbReference>
<dbReference type="Proteomes" id="UP001158045">
    <property type="component" value="Unassembled WGS sequence"/>
</dbReference>